<feature type="region of interest" description="Disordered" evidence="4">
    <location>
        <begin position="499"/>
        <end position="519"/>
    </location>
</feature>
<dbReference type="PANTHER" id="PTHR21682">
    <property type="entry name" value="COILED-COIL DOMAIN-CONTAINING PROTEIN 149"/>
    <property type="match status" value="1"/>
</dbReference>
<evidence type="ECO:0000256" key="3">
    <source>
        <dbReference type="SAM" id="Coils"/>
    </source>
</evidence>
<proteinExistence type="evidence at transcript level"/>
<sequence length="519" mass="58298">MMSAQPVLARRERSHPEWQAMITEYQILKRKLQSKSEALLIISKDLDGARLERDQFKLMAEKLQEKCQAFKRHQADFPLTSDKAKLLVMLKEMKSQKLQYQKQCEHLQLKLNEAVGDVKLLREKFARHTVGDGGIGARHFPLHEREKLVTELEESQQECDHWKKEFLTQGDVLSEAISEKDAMQKKVDRLNQEMSYLLTGDKKRIIDIDALCMENKYLQERITQCQEEKNSLHAQLRKYKAILSSRKASRGDLMKPGLLQSAGLIVSPKQLKDLFSNGTSSPQQVADLQSIISALLETVNDKNLALHHLRNTNKILGNRVSDLEGKLKTLEVAGLWNMHSTGERNVPTEDMSTNLNLEETKDSVKSLLPLQDETVGSSHTSLSADNVKSLNSAQNVTEQTIEENNNNIDCDEFLSSLGSRLSKLTDRHEANSENVYKLISVTPLSSSDGSMVLSTEKLETSSTTSSPCNSCNQGTVELDALSHPQRTSCMVLSGVTQSHEDGTLNDQDEPKSKSESLVL</sequence>
<accession>A0A6F9D999</accession>
<gene>
    <name evidence="5" type="primary">Ccdc149</name>
</gene>
<dbReference type="AlphaFoldDB" id="A0A6F9D999"/>
<dbReference type="InterPro" id="IPR019179">
    <property type="entry name" value="CC149"/>
</dbReference>
<reference evidence="5" key="1">
    <citation type="submission" date="2020-04" db="EMBL/GenBank/DDBJ databases">
        <authorList>
            <person name="Neveu A P."/>
        </authorList>
    </citation>
    <scope>NUCLEOTIDE SEQUENCE</scope>
    <source>
        <tissue evidence="5">Whole embryo</tissue>
    </source>
</reference>
<protein>
    <submittedName>
        <fullName evidence="5">Coiled-coil domain-containing protein 149</fullName>
    </submittedName>
</protein>
<evidence type="ECO:0000313" key="5">
    <source>
        <dbReference type="EMBL" id="CAB3228198.1"/>
    </source>
</evidence>
<evidence type="ECO:0000256" key="4">
    <source>
        <dbReference type="SAM" id="MobiDB-lite"/>
    </source>
</evidence>
<dbReference type="PANTHER" id="PTHR21682:SF2">
    <property type="entry name" value="COILED-COIL DOMAIN-CONTAINING PROTEIN 149"/>
    <property type="match status" value="1"/>
</dbReference>
<dbReference type="EMBL" id="LR783641">
    <property type="protein sequence ID" value="CAB3228198.1"/>
    <property type="molecule type" value="mRNA"/>
</dbReference>
<keyword evidence="2 3" id="KW-0175">Coiled coil</keyword>
<feature type="coiled-coil region" evidence="3">
    <location>
        <begin position="90"/>
        <end position="235"/>
    </location>
</feature>
<name>A0A6F9D999_9ASCI</name>
<comment type="similarity">
    <text evidence="1">Belongs to the CCDC149 family.</text>
</comment>
<evidence type="ECO:0000256" key="1">
    <source>
        <dbReference type="ARBA" id="ARBA00005872"/>
    </source>
</evidence>
<organism evidence="5">
    <name type="scientific">Phallusia mammillata</name>
    <dbReference type="NCBI Taxonomy" id="59560"/>
    <lineage>
        <taxon>Eukaryota</taxon>
        <taxon>Metazoa</taxon>
        <taxon>Chordata</taxon>
        <taxon>Tunicata</taxon>
        <taxon>Ascidiacea</taxon>
        <taxon>Phlebobranchia</taxon>
        <taxon>Ascidiidae</taxon>
        <taxon>Phallusia</taxon>
    </lineage>
</organism>
<evidence type="ECO:0000256" key="2">
    <source>
        <dbReference type="ARBA" id="ARBA00023054"/>
    </source>
</evidence>
<dbReference type="Pfam" id="PF09789">
    <property type="entry name" value="CC149"/>
    <property type="match status" value="1"/>
</dbReference>